<reference evidence="2" key="1">
    <citation type="journal article" date="2019" name="Int. J. Syst. Evol. Microbiol.">
        <title>The Global Catalogue of Microorganisms (GCM) 10K type strain sequencing project: providing services to taxonomists for standard genome sequencing and annotation.</title>
        <authorList>
            <consortium name="The Broad Institute Genomics Platform"/>
            <consortium name="The Broad Institute Genome Sequencing Center for Infectious Disease"/>
            <person name="Wu L."/>
            <person name="Ma J."/>
        </authorList>
    </citation>
    <scope>NUCLEOTIDE SEQUENCE [LARGE SCALE GENOMIC DNA]</scope>
    <source>
        <strain evidence="2">TBRC 5832</strain>
    </source>
</reference>
<accession>A0ABV8IVT7</accession>
<evidence type="ECO:0000313" key="1">
    <source>
        <dbReference type="EMBL" id="MFC4068357.1"/>
    </source>
</evidence>
<dbReference type="Proteomes" id="UP001595867">
    <property type="component" value="Unassembled WGS sequence"/>
</dbReference>
<keyword evidence="2" id="KW-1185">Reference proteome</keyword>
<dbReference type="EMBL" id="JBHSBL010000019">
    <property type="protein sequence ID" value="MFC4068357.1"/>
    <property type="molecule type" value="Genomic_DNA"/>
</dbReference>
<comment type="caution">
    <text evidence="1">The sequence shown here is derived from an EMBL/GenBank/DDBJ whole genome shotgun (WGS) entry which is preliminary data.</text>
</comment>
<organism evidence="1 2">
    <name type="scientific">Actinoplanes subglobosus</name>
    <dbReference type="NCBI Taxonomy" id="1547892"/>
    <lineage>
        <taxon>Bacteria</taxon>
        <taxon>Bacillati</taxon>
        <taxon>Actinomycetota</taxon>
        <taxon>Actinomycetes</taxon>
        <taxon>Micromonosporales</taxon>
        <taxon>Micromonosporaceae</taxon>
        <taxon>Actinoplanes</taxon>
    </lineage>
</organism>
<dbReference type="RefSeq" id="WP_378069257.1">
    <property type="nucleotide sequence ID" value="NZ_JBHSBL010000019.1"/>
</dbReference>
<name>A0ABV8IVT7_9ACTN</name>
<evidence type="ECO:0000313" key="2">
    <source>
        <dbReference type="Proteomes" id="UP001595867"/>
    </source>
</evidence>
<sequence>MTLLPGYDDDGLAREAPELLDLPGFWPAFLGGRLDEPMDQVAALFGMDEGDVESAYARLTDPSAWPVFVFDTGRGARLAVVQRNFDEDEGVDYLLLPDGGTAITFAVDEGARAGRGISWAELSGLAGRQPTPRLGAMVLLLLVPILNSPGVRAELTTALRTAGVTGDVEQIAERLLTTVEEDLLPDEEPGDGLVDRLLE</sequence>
<protein>
    <submittedName>
        <fullName evidence="1">Uncharacterized protein</fullName>
    </submittedName>
</protein>
<gene>
    <name evidence="1" type="ORF">ACFO0C_25805</name>
</gene>
<proteinExistence type="predicted"/>